<organism evidence="1 2">
    <name type="scientific">Fusarium torulosum</name>
    <dbReference type="NCBI Taxonomy" id="33205"/>
    <lineage>
        <taxon>Eukaryota</taxon>
        <taxon>Fungi</taxon>
        <taxon>Dikarya</taxon>
        <taxon>Ascomycota</taxon>
        <taxon>Pezizomycotina</taxon>
        <taxon>Sordariomycetes</taxon>
        <taxon>Hypocreomycetidae</taxon>
        <taxon>Hypocreales</taxon>
        <taxon>Nectriaceae</taxon>
        <taxon>Fusarium</taxon>
    </lineage>
</organism>
<name>A0AAE8MNB9_9HYPO</name>
<sequence length="115" mass="12989">MADQVRYEQAKSKWLQAAKEAQSKKDKARAAYDSDKADGITNASSFTQWVQENDPAFCQAYLNFQATEAAYLAAFKNIDSSGLEEWAKKRNTELAPLKFSSDLDKSQYIIYTGEE</sequence>
<comment type="caution">
    <text evidence="1">The sequence shown here is derived from an EMBL/GenBank/DDBJ whole genome shotgun (WGS) entry which is preliminary data.</text>
</comment>
<reference evidence="1" key="1">
    <citation type="submission" date="2018-03" db="EMBL/GenBank/DDBJ databases">
        <authorList>
            <person name="Guldener U."/>
        </authorList>
    </citation>
    <scope>NUCLEOTIDE SEQUENCE</scope>
</reference>
<proteinExistence type="predicted"/>
<evidence type="ECO:0000313" key="2">
    <source>
        <dbReference type="Proteomes" id="UP001187734"/>
    </source>
</evidence>
<accession>A0AAE8MNB9</accession>
<evidence type="ECO:0000313" key="1">
    <source>
        <dbReference type="EMBL" id="SPJ88969.1"/>
    </source>
</evidence>
<gene>
    <name evidence="1" type="ORF">FTOL_12864</name>
</gene>
<dbReference type="EMBL" id="ONZP01000661">
    <property type="protein sequence ID" value="SPJ88969.1"/>
    <property type="molecule type" value="Genomic_DNA"/>
</dbReference>
<dbReference type="Proteomes" id="UP001187734">
    <property type="component" value="Unassembled WGS sequence"/>
</dbReference>
<dbReference type="AlphaFoldDB" id="A0AAE8MNB9"/>
<keyword evidence="2" id="KW-1185">Reference proteome</keyword>
<protein>
    <submittedName>
        <fullName evidence="1">Uncharacterized protein</fullName>
    </submittedName>
</protein>